<gene>
    <name evidence="7" type="ORF">C0039_04440</name>
</gene>
<evidence type="ECO:0000259" key="6">
    <source>
        <dbReference type="Pfam" id="PF00082"/>
    </source>
</evidence>
<dbReference type="PROSITE" id="PS00136">
    <property type="entry name" value="SUBTILASE_ASP"/>
    <property type="match status" value="1"/>
</dbReference>
<feature type="domain" description="Peptidase S8/S53" evidence="6">
    <location>
        <begin position="246"/>
        <end position="532"/>
    </location>
</feature>
<dbReference type="Gene3D" id="3.40.50.200">
    <property type="entry name" value="Peptidase S8/S53 domain"/>
    <property type="match status" value="1"/>
</dbReference>
<dbReference type="PRINTS" id="PR00723">
    <property type="entry name" value="SUBTILISIN"/>
</dbReference>
<dbReference type="Pfam" id="PF00082">
    <property type="entry name" value="Peptidase_S8"/>
    <property type="match status" value="1"/>
</dbReference>
<evidence type="ECO:0000256" key="4">
    <source>
        <dbReference type="ARBA" id="ARBA00022825"/>
    </source>
</evidence>
<keyword evidence="2 5" id="KW-0645">Protease</keyword>
<evidence type="ECO:0000313" key="7">
    <source>
        <dbReference type="EMBL" id="PLW70453.1"/>
    </source>
</evidence>
<dbReference type="CDD" id="cd07487">
    <property type="entry name" value="Peptidases_S8_1"/>
    <property type="match status" value="1"/>
</dbReference>
<dbReference type="InterPro" id="IPR023827">
    <property type="entry name" value="Peptidase_S8_Asp-AS"/>
</dbReference>
<name>A0A2N5X7J1_9GAMM</name>
<keyword evidence="3 5" id="KW-0378">Hydrolase</keyword>
<dbReference type="InterPro" id="IPR036852">
    <property type="entry name" value="Peptidase_S8/S53_dom_sf"/>
</dbReference>
<dbReference type="OrthoDB" id="9795680at2"/>
<dbReference type="InterPro" id="IPR000209">
    <property type="entry name" value="Peptidase_S8/S53_dom"/>
</dbReference>
<feature type="active site" description="Charge relay system" evidence="5">
    <location>
        <position position="295"/>
    </location>
</feature>
<comment type="caution">
    <text evidence="7">The sequence shown here is derived from an EMBL/GenBank/DDBJ whole genome shotgun (WGS) entry which is preliminary data.</text>
</comment>
<dbReference type="Proteomes" id="UP000235005">
    <property type="component" value="Unassembled WGS sequence"/>
</dbReference>
<keyword evidence="4 5" id="KW-0720">Serine protease</keyword>
<dbReference type="GO" id="GO:0006508">
    <property type="term" value="P:proteolysis"/>
    <property type="evidence" value="ECO:0007669"/>
    <property type="project" value="UniProtKB-KW"/>
</dbReference>
<dbReference type="InterPro" id="IPR015500">
    <property type="entry name" value="Peptidase_S8_subtilisin-rel"/>
</dbReference>
<organism evidence="7 8">
    <name type="scientific">Pseudohalioglobus lutimaris</name>
    <dbReference type="NCBI Taxonomy" id="1737061"/>
    <lineage>
        <taxon>Bacteria</taxon>
        <taxon>Pseudomonadati</taxon>
        <taxon>Pseudomonadota</taxon>
        <taxon>Gammaproteobacteria</taxon>
        <taxon>Cellvibrionales</taxon>
        <taxon>Halieaceae</taxon>
        <taxon>Pseudohalioglobus</taxon>
    </lineage>
</organism>
<evidence type="ECO:0000256" key="5">
    <source>
        <dbReference type="PROSITE-ProRule" id="PRU01240"/>
    </source>
</evidence>
<evidence type="ECO:0000256" key="3">
    <source>
        <dbReference type="ARBA" id="ARBA00022801"/>
    </source>
</evidence>
<evidence type="ECO:0000256" key="2">
    <source>
        <dbReference type="ARBA" id="ARBA00022670"/>
    </source>
</evidence>
<protein>
    <submittedName>
        <fullName evidence="7">Alkaline serine protease</fullName>
    </submittedName>
</protein>
<dbReference type="AlphaFoldDB" id="A0A2N5X7J1"/>
<dbReference type="PANTHER" id="PTHR43806:SF65">
    <property type="entry name" value="SERINE PROTEASE APRX"/>
    <property type="match status" value="1"/>
</dbReference>
<dbReference type="PANTHER" id="PTHR43806">
    <property type="entry name" value="PEPTIDASE S8"/>
    <property type="match status" value="1"/>
</dbReference>
<dbReference type="PROSITE" id="PS51892">
    <property type="entry name" value="SUBTILASE"/>
    <property type="match status" value="1"/>
</dbReference>
<proteinExistence type="inferred from homology"/>
<evidence type="ECO:0000313" key="8">
    <source>
        <dbReference type="Proteomes" id="UP000235005"/>
    </source>
</evidence>
<dbReference type="EMBL" id="PKUS01000002">
    <property type="protein sequence ID" value="PLW70453.1"/>
    <property type="molecule type" value="Genomic_DNA"/>
</dbReference>
<dbReference type="GO" id="GO:0004252">
    <property type="term" value="F:serine-type endopeptidase activity"/>
    <property type="evidence" value="ECO:0007669"/>
    <property type="project" value="UniProtKB-UniRule"/>
</dbReference>
<reference evidence="7 8" key="1">
    <citation type="submission" date="2018-01" db="EMBL/GenBank/DDBJ databases">
        <title>The draft genome sequence of Halioglobus lutimaris HF004.</title>
        <authorList>
            <person name="Du Z.-J."/>
            <person name="Shi M.-J."/>
        </authorList>
    </citation>
    <scope>NUCLEOTIDE SEQUENCE [LARGE SCALE GENOMIC DNA]</scope>
    <source>
        <strain evidence="7 8">HF004</strain>
    </source>
</reference>
<dbReference type="SUPFAM" id="SSF52743">
    <property type="entry name" value="Subtilisin-like"/>
    <property type="match status" value="1"/>
</dbReference>
<comment type="similarity">
    <text evidence="1 5">Belongs to the peptidase S8 family.</text>
</comment>
<feature type="active site" description="Charge relay system" evidence="5">
    <location>
        <position position="255"/>
    </location>
</feature>
<evidence type="ECO:0000256" key="1">
    <source>
        <dbReference type="ARBA" id="ARBA00011073"/>
    </source>
</evidence>
<sequence>MRALFHIALFGVILLTSLRPMADDEPLLHVMLQGDSAASMRSLAETHGGKLTHYLPIINAVGAELTRAQLDAVLASDDVQRHIDDLALNDQPDGPEEPADTCDVAGSVEIVRGNDGFEWYLYNKGDHAAQLTELEISWPEALGAIRSIRLGEKVLPSSAWETQAAQNAHIKLQPESAPGLNNRQALDVRFTSPVADTPLQSDYHVVAHFGAECQTKLLPGYPENNTDFYYSTVTGAEQLHIHGVKGGGVTVAVLDSGLWDHPALTLDSTGKNRVLARYDAIGDSEHEGVFDESGHGTHLTSVIAHSEQTFRQGKASGGYKGIAPDSSIVAIKAFNETGQGGMLDIVRGLQWAVDNREKYQIRVLNLSFAARPRWPYYLDPINQAVMRAWAAGITVIAAAGNEGPENMTVGSPGNLPYIITVGAVTDSWTADTREDDYIPDFSSRGPTPAAHIKPDIVAPGGHITGITRPGSSLTRDNPEYALPGGEFVMTGSSQAAAVVSGLVALLLQLEPELSPDDVKCKLLGTAEPAINADGLLAYSPFTQGQGYVNLSRAITLGERGCGNQQLDLSRDMALQEHFEGPAIIDSQGNISLPGLADMLATEATEKGYSEDRVWGVKGHIERLPESYRPPLNHPFPWQEMYELERQKIEELSKPD</sequence>
<accession>A0A2N5X7J1</accession>
<keyword evidence="8" id="KW-1185">Reference proteome</keyword>
<feature type="active site" description="Charge relay system" evidence="5">
    <location>
        <position position="493"/>
    </location>
</feature>
<dbReference type="InterPro" id="IPR050131">
    <property type="entry name" value="Peptidase_S8_subtilisin-like"/>
</dbReference>